<evidence type="ECO:0000313" key="2">
    <source>
        <dbReference type="EMBL" id="ERN06118.1"/>
    </source>
</evidence>
<evidence type="ECO:0000313" key="3">
    <source>
        <dbReference type="Proteomes" id="UP000017836"/>
    </source>
</evidence>
<proteinExistence type="predicted"/>
<name>W1PDT6_AMBTC</name>
<dbReference type="Proteomes" id="UP000017836">
    <property type="component" value="Unassembled WGS sequence"/>
</dbReference>
<gene>
    <name evidence="2" type="ORF">AMTR_s00016p00065680</name>
</gene>
<protein>
    <submittedName>
        <fullName evidence="2">Uncharacterized protein</fullName>
    </submittedName>
</protein>
<dbReference type="PANTHER" id="PTHR36407">
    <property type="entry name" value="MEDIATOR-ASSOCIATED PROTEIN 2"/>
    <property type="match status" value="1"/>
</dbReference>
<sequence>MDLLMQLDGLGRCEYRIPWFERKEEIDSKVSDSGSKAVGIPARGGPPRRAFTPWGISIHSRRKAVPGSSAAERERQIEMPEELGMTETFKVSELTPYYGLRRRRLEQISRYNPPEEFQEVNLDPLVGIPMTDSTELWLIQLPQNQNIMQFKSDDGINRRHLSLKLHHNGRVGTVENNSGKTFDVVSYTNQEPNATVILPGGQAPKIVGKISRRVCLVSNADAEDDLVKPYRTPYTSLKIGQKNSRKSESKRLYLASGEKSSRKVGLISSGEESRAHKHKKSDETPSSAFFAGNSNKEKAPSSRGDAKHRKVNKEGFRTPSLGSEKSRGGSSGASVGRKSGTSVSGVLSGSPGKRKTSVSGVLSGSPGKRKEIK</sequence>
<dbReference type="eggNOG" id="ENOG502RZN5">
    <property type="taxonomic scope" value="Eukaryota"/>
</dbReference>
<dbReference type="HOGENOM" id="CLU_742586_0_0_1"/>
<dbReference type="STRING" id="13333.W1PDT6"/>
<feature type="region of interest" description="Disordered" evidence="1">
    <location>
        <begin position="238"/>
        <end position="373"/>
    </location>
</feature>
<dbReference type="Gramene" id="ERN06118">
    <property type="protein sequence ID" value="ERN06118"/>
    <property type="gene ID" value="AMTR_s00016p00065680"/>
</dbReference>
<dbReference type="AlphaFoldDB" id="W1PDT6"/>
<reference evidence="3" key="1">
    <citation type="journal article" date="2013" name="Science">
        <title>The Amborella genome and the evolution of flowering plants.</title>
        <authorList>
            <consortium name="Amborella Genome Project"/>
        </authorList>
    </citation>
    <scope>NUCLEOTIDE SEQUENCE [LARGE SCALE GENOMIC DNA]</scope>
</reference>
<dbReference type="InterPro" id="IPR038823">
    <property type="entry name" value="MED2_plant"/>
</dbReference>
<feature type="compositionally biased region" description="Low complexity" evidence="1">
    <location>
        <begin position="332"/>
        <end position="351"/>
    </location>
</feature>
<keyword evidence="3" id="KW-1185">Reference proteome</keyword>
<dbReference type="EMBL" id="KI393908">
    <property type="protein sequence ID" value="ERN06118.1"/>
    <property type="molecule type" value="Genomic_DNA"/>
</dbReference>
<evidence type="ECO:0000256" key="1">
    <source>
        <dbReference type="SAM" id="MobiDB-lite"/>
    </source>
</evidence>
<accession>W1PDT6</accession>
<dbReference type="PANTHER" id="PTHR36407:SF1">
    <property type="entry name" value="MEDIATOR-ASSOCIATED PROTEIN 2"/>
    <property type="match status" value="1"/>
</dbReference>
<organism evidence="2 3">
    <name type="scientific">Amborella trichopoda</name>
    <dbReference type="NCBI Taxonomy" id="13333"/>
    <lineage>
        <taxon>Eukaryota</taxon>
        <taxon>Viridiplantae</taxon>
        <taxon>Streptophyta</taxon>
        <taxon>Embryophyta</taxon>
        <taxon>Tracheophyta</taxon>
        <taxon>Spermatophyta</taxon>
        <taxon>Magnoliopsida</taxon>
        <taxon>Amborellales</taxon>
        <taxon>Amborellaceae</taxon>
        <taxon>Amborella</taxon>
    </lineage>
</organism>